<dbReference type="Gene3D" id="3.20.20.70">
    <property type="entry name" value="Aldolase class I"/>
    <property type="match status" value="1"/>
</dbReference>
<proteinExistence type="predicted"/>
<keyword evidence="5" id="KW-1185">Reference proteome</keyword>
<dbReference type="OrthoDB" id="304666at2157"/>
<dbReference type="AlphaFoldDB" id="A0A3N6NIS9"/>
<name>A0A3N6NIS9_NATCH</name>
<dbReference type="PANTHER" id="PTHR32332:SF20">
    <property type="entry name" value="2-NITROPROPANE DIOXYGENASE-LIKE PROTEIN"/>
    <property type="match status" value="1"/>
</dbReference>
<evidence type="ECO:0000256" key="2">
    <source>
        <dbReference type="ARBA" id="ARBA00022643"/>
    </source>
</evidence>
<evidence type="ECO:0000256" key="1">
    <source>
        <dbReference type="ARBA" id="ARBA00022630"/>
    </source>
</evidence>
<gene>
    <name evidence="4" type="ORF">EA472_16065</name>
</gene>
<dbReference type="GO" id="GO:0018580">
    <property type="term" value="F:nitronate monooxygenase activity"/>
    <property type="evidence" value="ECO:0007669"/>
    <property type="project" value="InterPro"/>
</dbReference>
<dbReference type="InterPro" id="IPR013785">
    <property type="entry name" value="Aldolase_TIM"/>
</dbReference>
<dbReference type="InterPro" id="IPR004136">
    <property type="entry name" value="NMO"/>
</dbReference>
<keyword evidence="1" id="KW-0285">Flavoprotein</keyword>
<evidence type="ECO:0000313" key="5">
    <source>
        <dbReference type="Proteomes" id="UP000281431"/>
    </source>
</evidence>
<dbReference type="Proteomes" id="UP000281431">
    <property type="component" value="Unassembled WGS sequence"/>
</dbReference>
<dbReference type="Pfam" id="PF03060">
    <property type="entry name" value="NMO"/>
    <property type="match status" value="1"/>
</dbReference>
<evidence type="ECO:0000256" key="3">
    <source>
        <dbReference type="ARBA" id="ARBA00023002"/>
    </source>
</evidence>
<keyword evidence="4" id="KW-0503">Monooxygenase</keyword>
<evidence type="ECO:0000313" key="4">
    <source>
        <dbReference type="EMBL" id="RQG99052.1"/>
    </source>
</evidence>
<accession>A0A3N6NIS9</accession>
<protein>
    <submittedName>
        <fullName evidence="4">Nitronate monooxygenase</fullName>
    </submittedName>
</protein>
<dbReference type="CDD" id="cd04730">
    <property type="entry name" value="NPD_like"/>
    <property type="match status" value="1"/>
</dbReference>
<comment type="caution">
    <text evidence="4">The sequence shown here is derived from an EMBL/GenBank/DDBJ whole genome shotgun (WGS) entry which is preliminary data.</text>
</comment>
<keyword evidence="2" id="KW-0288">FMN</keyword>
<organism evidence="4 5">
    <name type="scientific">Natrarchaeobius chitinivorans</name>
    <dbReference type="NCBI Taxonomy" id="1679083"/>
    <lineage>
        <taxon>Archaea</taxon>
        <taxon>Methanobacteriati</taxon>
        <taxon>Methanobacteriota</taxon>
        <taxon>Stenosarchaea group</taxon>
        <taxon>Halobacteria</taxon>
        <taxon>Halobacteriales</taxon>
        <taxon>Natrialbaceae</taxon>
        <taxon>Natrarchaeobius</taxon>
    </lineage>
</organism>
<dbReference type="SUPFAM" id="SSF51412">
    <property type="entry name" value="Inosine monophosphate dehydrogenase (IMPDH)"/>
    <property type="match status" value="1"/>
</dbReference>
<reference evidence="4 5" key="1">
    <citation type="submission" date="2018-10" db="EMBL/GenBank/DDBJ databases">
        <title>Natrarchaeobius chitinivorans gen. nov., sp. nov., and Natrarchaeobius haloalkaliphilus sp. nov., alkaliphilic, chitin-utilizing haloarchaea from hypersaline alkaline lakes.</title>
        <authorList>
            <person name="Sorokin D.Y."/>
            <person name="Elcheninov A.G."/>
            <person name="Kostrikina N.A."/>
            <person name="Bale N.J."/>
            <person name="Sinninghe Damste J.S."/>
            <person name="Khijniak T.V."/>
            <person name="Kublanov I.V."/>
            <person name="Toshchakov S.V."/>
        </authorList>
    </citation>
    <scope>NUCLEOTIDE SEQUENCE [LARGE SCALE GENOMIC DNA]</scope>
    <source>
        <strain evidence="4 5">AArcht7</strain>
    </source>
</reference>
<sequence length="335" mass="35368">MLETPFCSLVEIEYPIVQAPIGSATCPELAAAVSNAGGLGHLAMTWRDREETQRVIRETRDRTDRPFAVNLVLDDATTTVETAAHLETILAEDVDVVTFSFGDATPYVGRVHDAGAIACQTVGTSEAAREAVDGGVDVVVTQGIEAGGHVQNEVGTMALVPRVADAVGREVPVVAAGGIADGRGIAAALTLGADAAWLGTRFVATSEAAVHETYRRRLAESDEADTCYTTLFDKGWPGMPHRVLRNETIDRWEDAGQPPAGERPAESEVVATTGEGEPIERYDEALATPDVVGDVEEMALYAGQSVGLTDGVEPADSLLERLVSETRVALADRSG</sequence>
<dbReference type="PANTHER" id="PTHR32332">
    <property type="entry name" value="2-NITROPROPANE DIOXYGENASE"/>
    <property type="match status" value="1"/>
</dbReference>
<dbReference type="EMBL" id="REFZ01000011">
    <property type="protein sequence ID" value="RQG99052.1"/>
    <property type="molecule type" value="Genomic_DNA"/>
</dbReference>
<keyword evidence="3" id="KW-0560">Oxidoreductase</keyword>